<dbReference type="GO" id="GO:0004844">
    <property type="term" value="F:uracil DNA N-glycosylase activity"/>
    <property type="evidence" value="ECO:0007669"/>
    <property type="project" value="InterPro"/>
</dbReference>
<dbReference type="AlphaFoldDB" id="A0A2N5SL04"/>
<dbReference type="SMART" id="SM00987">
    <property type="entry name" value="UreE_C"/>
    <property type="match status" value="1"/>
</dbReference>
<keyword evidence="3" id="KW-0378">Hydrolase</keyword>
<organism evidence="7 8">
    <name type="scientific">Puccinia coronata f. sp. avenae</name>
    <dbReference type="NCBI Taxonomy" id="200324"/>
    <lineage>
        <taxon>Eukaryota</taxon>
        <taxon>Fungi</taxon>
        <taxon>Dikarya</taxon>
        <taxon>Basidiomycota</taxon>
        <taxon>Pucciniomycotina</taxon>
        <taxon>Pucciniomycetes</taxon>
        <taxon>Pucciniales</taxon>
        <taxon>Pucciniaceae</taxon>
        <taxon>Puccinia</taxon>
    </lineage>
</organism>
<dbReference type="CDD" id="cd10027">
    <property type="entry name" value="UDG-F1-like"/>
    <property type="match status" value="1"/>
</dbReference>
<dbReference type="GO" id="GO:0005739">
    <property type="term" value="C:mitochondrion"/>
    <property type="evidence" value="ECO:0007669"/>
    <property type="project" value="TreeGrafter"/>
</dbReference>
<feature type="compositionally biased region" description="Low complexity" evidence="5">
    <location>
        <begin position="108"/>
        <end position="118"/>
    </location>
</feature>
<sequence>MFITQIPSWPGQSRIKRRRSQLDLDNGYRHHHHQQHHNNNNNHHVHDDESKGDDEMGSSPTLHKTQLSLDDIWGCQRSDGVGAQAGHHKRPRLASTKNQREDDDEKLNNNNNNNNNKNMTNKSASINHTVTTHSRKYLNPSSSLASRSPSNSSLFSIQSISLLSSKSDDISDGIDEWEFEFQPAVFPLELDPLYGIHPTWLEALRPVLIQPEIISLHQQLGTKNLGYEYKLGEKPDHLQSEISPRYHDLYNWTRLTPLDKVKVVILGYAPLPHPYLAHGLAFSQPTSCAHVSGSIQSIHRELASQYPDEFKRPGHGSLVSWARAGVLLLNIIQTAPRDDPTAHAKYGWSEYATRVLEIVSRDGGSFYAPKKHPNPIAAPPLSSSDTKGLVFLAWGPHAIQHIRSAGILNSHRRHKVLTAPGSPHPSSASTDGFFNHQHFLLANQYLREAYGEQHLVDWCRLDAVDPSYP</sequence>
<evidence type="ECO:0000259" key="6">
    <source>
        <dbReference type="SMART" id="SM00986"/>
    </source>
</evidence>
<gene>
    <name evidence="7" type="ORF">PCANC_20274</name>
</gene>
<dbReference type="InterPro" id="IPR002043">
    <property type="entry name" value="UDG_fam1"/>
</dbReference>
<keyword evidence="8" id="KW-1185">Reference proteome</keyword>
<dbReference type="SMART" id="SM00986">
    <property type="entry name" value="UDG"/>
    <property type="match status" value="1"/>
</dbReference>
<dbReference type="GO" id="GO:0005634">
    <property type="term" value="C:nucleus"/>
    <property type="evidence" value="ECO:0007669"/>
    <property type="project" value="TreeGrafter"/>
</dbReference>
<protein>
    <recommendedName>
        <fullName evidence="6">Uracil-DNA glycosylase-like domain-containing protein</fullName>
    </recommendedName>
</protein>
<dbReference type="Proteomes" id="UP000235388">
    <property type="component" value="Unassembled WGS sequence"/>
</dbReference>
<feature type="region of interest" description="Disordered" evidence="5">
    <location>
        <begin position="28"/>
        <end position="62"/>
    </location>
</feature>
<dbReference type="InterPro" id="IPR005122">
    <property type="entry name" value="Uracil-DNA_glycosylase-like"/>
</dbReference>
<dbReference type="GO" id="GO:0097510">
    <property type="term" value="P:base-excision repair, AP site formation via deaminated base removal"/>
    <property type="evidence" value="ECO:0007669"/>
    <property type="project" value="TreeGrafter"/>
</dbReference>
<evidence type="ECO:0000256" key="1">
    <source>
        <dbReference type="ARBA" id="ARBA00008184"/>
    </source>
</evidence>
<dbReference type="EMBL" id="PGCJ01000935">
    <property type="protein sequence ID" value="PLW13927.1"/>
    <property type="molecule type" value="Genomic_DNA"/>
</dbReference>
<dbReference type="PANTHER" id="PTHR11264">
    <property type="entry name" value="URACIL-DNA GLYCOSYLASE"/>
    <property type="match status" value="1"/>
</dbReference>
<name>A0A2N5SL04_9BASI</name>
<dbReference type="STRING" id="200324.A0A2N5SL04"/>
<evidence type="ECO:0000313" key="8">
    <source>
        <dbReference type="Proteomes" id="UP000235388"/>
    </source>
</evidence>
<evidence type="ECO:0000313" key="7">
    <source>
        <dbReference type="EMBL" id="PLW13927.1"/>
    </source>
</evidence>
<dbReference type="InterPro" id="IPR036895">
    <property type="entry name" value="Uracil-DNA_glycosylase-like_sf"/>
</dbReference>
<dbReference type="Pfam" id="PF03167">
    <property type="entry name" value="UDG"/>
    <property type="match status" value="1"/>
</dbReference>
<evidence type="ECO:0000256" key="5">
    <source>
        <dbReference type="SAM" id="MobiDB-lite"/>
    </source>
</evidence>
<keyword evidence="2" id="KW-0227">DNA damage</keyword>
<evidence type="ECO:0000256" key="3">
    <source>
        <dbReference type="ARBA" id="ARBA00022801"/>
    </source>
</evidence>
<proteinExistence type="inferred from homology"/>
<dbReference type="OrthoDB" id="10031947at2759"/>
<comment type="caution">
    <text evidence="7">The sequence shown here is derived from an EMBL/GenBank/DDBJ whole genome shotgun (WGS) entry which is preliminary data.</text>
</comment>
<reference evidence="7 8" key="1">
    <citation type="submission" date="2017-11" db="EMBL/GenBank/DDBJ databases">
        <title>De novo assembly and phasing of dikaryotic genomes from two isolates of Puccinia coronata f. sp. avenae, the causal agent of oat crown rust.</title>
        <authorList>
            <person name="Miller M.E."/>
            <person name="Zhang Y."/>
            <person name="Omidvar V."/>
            <person name="Sperschneider J."/>
            <person name="Schwessinger B."/>
            <person name="Raley C."/>
            <person name="Palmer J.M."/>
            <person name="Garnica D."/>
            <person name="Upadhyaya N."/>
            <person name="Rathjen J."/>
            <person name="Taylor J.M."/>
            <person name="Park R.F."/>
            <person name="Dodds P.N."/>
            <person name="Hirsch C.D."/>
            <person name="Kianian S.F."/>
            <person name="Figueroa M."/>
        </authorList>
    </citation>
    <scope>NUCLEOTIDE SEQUENCE [LARGE SCALE GENOMIC DNA]</scope>
    <source>
        <strain evidence="7">12NC29</strain>
    </source>
</reference>
<feature type="region of interest" description="Disordered" evidence="5">
    <location>
        <begin position="78"/>
        <end position="122"/>
    </location>
</feature>
<dbReference type="PANTHER" id="PTHR11264:SF0">
    <property type="entry name" value="URACIL-DNA GLYCOSYLASE"/>
    <property type="match status" value="1"/>
</dbReference>
<dbReference type="SUPFAM" id="SSF52141">
    <property type="entry name" value="Uracil-DNA glycosylase-like"/>
    <property type="match status" value="1"/>
</dbReference>
<comment type="similarity">
    <text evidence="1">Belongs to the uracil-DNA glycosylase (UDG) superfamily. UNG family.</text>
</comment>
<keyword evidence="4" id="KW-0234">DNA repair</keyword>
<evidence type="ECO:0000256" key="4">
    <source>
        <dbReference type="ARBA" id="ARBA00023204"/>
    </source>
</evidence>
<feature type="domain" description="Uracil-DNA glycosylase-like" evidence="6">
    <location>
        <begin position="254"/>
        <end position="446"/>
    </location>
</feature>
<dbReference type="Gene3D" id="3.40.470.10">
    <property type="entry name" value="Uracil-DNA glycosylase-like domain"/>
    <property type="match status" value="1"/>
</dbReference>
<accession>A0A2N5SL04</accession>
<evidence type="ECO:0000256" key="2">
    <source>
        <dbReference type="ARBA" id="ARBA00022763"/>
    </source>
</evidence>